<evidence type="ECO:0000256" key="2">
    <source>
        <dbReference type="ARBA" id="ARBA00022801"/>
    </source>
</evidence>
<feature type="signal peptide" evidence="4">
    <location>
        <begin position="1"/>
        <end position="19"/>
    </location>
</feature>
<proteinExistence type="inferred from homology"/>
<keyword evidence="4" id="KW-0732">Signal</keyword>
<dbReference type="PANTHER" id="PTHR42732:SF2">
    <property type="entry name" value="BETA-MANNOSIDASE"/>
    <property type="match status" value="1"/>
</dbReference>
<dbReference type="InterPro" id="IPR051913">
    <property type="entry name" value="GH2_Domain-Containing"/>
</dbReference>
<feature type="domain" description="Glycoside hydrolase family 2 immunoglobulin-like beta-sandwich" evidence="5">
    <location>
        <begin position="243"/>
        <end position="321"/>
    </location>
</feature>
<dbReference type="Gene3D" id="2.60.40.10">
    <property type="entry name" value="Immunoglobulins"/>
    <property type="match status" value="1"/>
</dbReference>
<name>A0AAE0JYM5_9PEZI</name>
<accession>A0AAE0JYM5</accession>
<feature type="domain" description="Glycosyl hydrolases family 2 sugar binding" evidence="7">
    <location>
        <begin position="137"/>
        <end position="194"/>
    </location>
</feature>
<evidence type="ECO:0000313" key="8">
    <source>
        <dbReference type="EMBL" id="KAK3366789.1"/>
    </source>
</evidence>
<dbReference type="InterPro" id="IPR006104">
    <property type="entry name" value="Glyco_hydro_2_N"/>
</dbReference>
<evidence type="ECO:0000256" key="4">
    <source>
        <dbReference type="SAM" id="SignalP"/>
    </source>
</evidence>
<dbReference type="SUPFAM" id="SSF51445">
    <property type="entry name" value="(Trans)glycosidases"/>
    <property type="match status" value="1"/>
</dbReference>
<keyword evidence="9" id="KW-1185">Reference proteome</keyword>
<keyword evidence="3" id="KW-0326">Glycosidase</keyword>
<dbReference type="InterPro" id="IPR006103">
    <property type="entry name" value="Glyco_hydro_2_cat"/>
</dbReference>
<dbReference type="PANTHER" id="PTHR42732">
    <property type="entry name" value="BETA-GALACTOSIDASE"/>
    <property type="match status" value="1"/>
</dbReference>
<reference evidence="8" key="1">
    <citation type="journal article" date="2023" name="Mol. Phylogenet. Evol.">
        <title>Genome-scale phylogeny and comparative genomics of the fungal order Sordariales.</title>
        <authorList>
            <person name="Hensen N."/>
            <person name="Bonometti L."/>
            <person name="Westerberg I."/>
            <person name="Brannstrom I.O."/>
            <person name="Guillou S."/>
            <person name="Cros-Aarteil S."/>
            <person name="Calhoun S."/>
            <person name="Haridas S."/>
            <person name="Kuo A."/>
            <person name="Mondo S."/>
            <person name="Pangilinan J."/>
            <person name="Riley R."/>
            <person name="LaButti K."/>
            <person name="Andreopoulos B."/>
            <person name="Lipzen A."/>
            <person name="Chen C."/>
            <person name="Yan M."/>
            <person name="Daum C."/>
            <person name="Ng V."/>
            <person name="Clum A."/>
            <person name="Steindorff A."/>
            <person name="Ohm R.A."/>
            <person name="Martin F."/>
            <person name="Silar P."/>
            <person name="Natvig D.O."/>
            <person name="Lalanne C."/>
            <person name="Gautier V."/>
            <person name="Ament-Velasquez S.L."/>
            <person name="Kruys A."/>
            <person name="Hutchinson M.I."/>
            <person name="Powell A.J."/>
            <person name="Barry K."/>
            <person name="Miller A.N."/>
            <person name="Grigoriev I.V."/>
            <person name="Debuchy R."/>
            <person name="Gladieux P."/>
            <person name="Hiltunen Thoren M."/>
            <person name="Johannesson H."/>
        </authorList>
    </citation>
    <scope>NUCLEOTIDE SEQUENCE</scope>
    <source>
        <strain evidence="8">CBS 958.72</strain>
    </source>
</reference>
<evidence type="ECO:0000256" key="3">
    <source>
        <dbReference type="ARBA" id="ARBA00023295"/>
    </source>
</evidence>
<feature type="chain" id="PRO_5042165986" evidence="4">
    <location>
        <begin position="20"/>
        <end position="630"/>
    </location>
</feature>
<sequence>MLKAALALAVAMLATSAAAASPTPYQMLAPLLDTPWTEQIGTSPWPQHPRPQLRRGDDAWQSLNGIWTFQPGLDADADTADPPAAPLAQEVLVPSCIESGVSGVMASGVTHMWFATAFAVPAAWDALPGGDGDGGRRVLLHFDAVDYEATVWVNGDEVGFHRGGYDRFTLDVTDNVVAGGGENELLVFVFDPTDEAPYNIPNGKQTRQPSHIWYTPCSGIWQTVWLESVPSSYIAGLDITAGMDGDVTITIHSATGTPSTPVEVALHDEGGVVVASHQGASDEVLAFSVPVPALWTPDSPTLYNITVTMGADIVRSYTGFRTVSAASVNGVQRPLLNGEFVFQFGTLDQGFWPDGIYVPPTLDAMVFDLQLLKSLGMNMVRKHIKVEPDLFYEACDRLGLLVVQDMPSMHTGSGALPDGAQQAEFERQLERLVAQHKSFPSIVTWVIYNEGWGQIRDAYHPEVGITARVREMDPTRLVDATTGWFDHGAGDFSDNHHYAEPQCGTPFYSLPSSPYDSARIGFQGEFGGLGHRPAPEHLWPVQAAIDTIPQTYEVHADLESFNYRSHVLFSQLRDQVALFACSGAVWTQTTDVEGEVNGLVTYDRRVLRVNATQWRADIQALYAAAAERTR</sequence>
<dbReference type="InterPro" id="IPR008979">
    <property type="entry name" value="Galactose-bd-like_sf"/>
</dbReference>
<feature type="domain" description="Glycoside hydrolase family 2 catalytic" evidence="6">
    <location>
        <begin position="362"/>
        <end position="481"/>
    </location>
</feature>
<dbReference type="Proteomes" id="UP001287356">
    <property type="component" value="Unassembled WGS sequence"/>
</dbReference>
<dbReference type="InterPro" id="IPR006102">
    <property type="entry name" value="Ig-like_GH2"/>
</dbReference>
<dbReference type="InterPro" id="IPR017853">
    <property type="entry name" value="GH"/>
</dbReference>
<gene>
    <name evidence="8" type="ORF">B0T24DRAFT_558073</name>
</gene>
<dbReference type="Gene3D" id="2.60.120.260">
    <property type="entry name" value="Galactose-binding domain-like"/>
    <property type="match status" value="1"/>
</dbReference>
<dbReference type="Gene3D" id="3.20.20.80">
    <property type="entry name" value="Glycosidases"/>
    <property type="match status" value="1"/>
</dbReference>
<dbReference type="EMBL" id="JAULSN010000007">
    <property type="protein sequence ID" value="KAK3366789.1"/>
    <property type="molecule type" value="Genomic_DNA"/>
</dbReference>
<evidence type="ECO:0000259" key="6">
    <source>
        <dbReference type="Pfam" id="PF02836"/>
    </source>
</evidence>
<evidence type="ECO:0000256" key="1">
    <source>
        <dbReference type="ARBA" id="ARBA00007401"/>
    </source>
</evidence>
<evidence type="ECO:0000313" key="9">
    <source>
        <dbReference type="Proteomes" id="UP001287356"/>
    </source>
</evidence>
<keyword evidence="2 8" id="KW-0378">Hydrolase</keyword>
<dbReference type="GO" id="GO:0005975">
    <property type="term" value="P:carbohydrate metabolic process"/>
    <property type="evidence" value="ECO:0007669"/>
    <property type="project" value="InterPro"/>
</dbReference>
<dbReference type="Pfam" id="PF02836">
    <property type="entry name" value="Glyco_hydro_2_C"/>
    <property type="match status" value="1"/>
</dbReference>
<organism evidence="8 9">
    <name type="scientific">Lasiosphaeria ovina</name>
    <dbReference type="NCBI Taxonomy" id="92902"/>
    <lineage>
        <taxon>Eukaryota</taxon>
        <taxon>Fungi</taxon>
        <taxon>Dikarya</taxon>
        <taxon>Ascomycota</taxon>
        <taxon>Pezizomycotina</taxon>
        <taxon>Sordariomycetes</taxon>
        <taxon>Sordariomycetidae</taxon>
        <taxon>Sordariales</taxon>
        <taxon>Lasiosphaeriaceae</taxon>
        <taxon>Lasiosphaeria</taxon>
    </lineage>
</organism>
<comment type="caution">
    <text evidence="8">The sequence shown here is derived from an EMBL/GenBank/DDBJ whole genome shotgun (WGS) entry which is preliminary data.</text>
</comment>
<dbReference type="SUPFAM" id="SSF49785">
    <property type="entry name" value="Galactose-binding domain-like"/>
    <property type="match status" value="1"/>
</dbReference>
<dbReference type="Pfam" id="PF00703">
    <property type="entry name" value="Glyco_hydro_2"/>
    <property type="match status" value="1"/>
</dbReference>
<evidence type="ECO:0000259" key="7">
    <source>
        <dbReference type="Pfam" id="PF02837"/>
    </source>
</evidence>
<dbReference type="InterPro" id="IPR013783">
    <property type="entry name" value="Ig-like_fold"/>
</dbReference>
<protein>
    <submittedName>
        <fullName evidence="8">Glycoside hydrolase family 2 protein</fullName>
    </submittedName>
</protein>
<dbReference type="Pfam" id="PF02837">
    <property type="entry name" value="Glyco_hydro_2_N"/>
    <property type="match status" value="1"/>
</dbReference>
<evidence type="ECO:0000259" key="5">
    <source>
        <dbReference type="Pfam" id="PF00703"/>
    </source>
</evidence>
<dbReference type="SUPFAM" id="SSF49303">
    <property type="entry name" value="beta-Galactosidase/glucuronidase domain"/>
    <property type="match status" value="1"/>
</dbReference>
<dbReference type="AlphaFoldDB" id="A0AAE0JYM5"/>
<dbReference type="InterPro" id="IPR036156">
    <property type="entry name" value="Beta-gal/glucu_dom_sf"/>
</dbReference>
<comment type="similarity">
    <text evidence="1">Belongs to the glycosyl hydrolase 2 family.</text>
</comment>
<dbReference type="GO" id="GO:0004553">
    <property type="term" value="F:hydrolase activity, hydrolyzing O-glycosyl compounds"/>
    <property type="evidence" value="ECO:0007669"/>
    <property type="project" value="InterPro"/>
</dbReference>
<reference evidence="8" key="2">
    <citation type="submission" date="2023-06" db="EMBL/GenBank/DDBJ databases">
        <authorList>
            <consortium name="Lawrence Berkeley National Laboratory"/>
            <person name="Haridas S."/>
            <person name="Hensen N."/>
            <person name="Bonometti L."/>
            <person name="Westerberg I."/>
            <person name="Brannstrom I.O."/>
            <person name="Guillou S."/>
            <person name="Cros-Aarteil S."/>
            <person name="Calhoun S."/>
            <person name="Kuo A."/>
            <person name="Mondo S."/>
            <person name="Pangilinan J."/>
            <person name="Riley R."/>
            <person name="Labutti K."/>
            <person name="Andreopoulos B."/>
            <person name="Lipzen A."/>
            <person name="Chen C."/>
            <person name="Yanf M."/>
            <person name="Daum C."/>
            <person name="Ng V."/>
            <person name="Clum A."/>
            <person name="Steindorff A."/>
            <person name="Ohm R."/>
            <person name="Martin F."/>
            <person name="Silar P."/>
            <person name="Natvig D."/>
            <person name="Lalanne C."/>
            <person name="Gautier V."/>
            <person name="Ament-Velasquez S.L."/>
            <person name="Kruys A."/>
            <person name="Hutchinson M.I."/>
            <person name="Powell A.J."/>
            <person name="Barry K."/>
            <person name="Miller A.N."/>
            <person name="Grigoriev I.V."/>
            <person name="Debuchy R."/>
            <person name="Gladieux P."/>
            <person name="Thoren M.H."/>
            <person name="Johannesson H."/>
        </authorList>
    </citation>
    <scope>NUCLEOTIDE SEQUENCE</scope>
    <source>
        <strain evidence="8">CBS 958.72</strain>
    </source>
</reference>